<dbReference type="EMBL" id="FOFB01000002">
    <property type="protein sequence ID" value="SEP73515.1"/>
    <property type="molecule type" value="Genomic_DNA"/>
</dbReference>
<name>A0A1H9AA61_9BACT</name>
<dbReference type="Proteomes" id="UP000199021">
    <property type="component" value="Unassembled WGS sequence"/>
</dbReference>
<reference evidence="2" key="1">
    <citation type="submission" date="2016-10" db="EMBL/GenBank/DDBJ databases">
        <authorList>
            <person name="Varghese N."/>
            <person name="Submissions S."/>
        </authorList>
    </citation>
    <scope>NUCLEOTIDE SEQUENCE [LARGE SCALE GENOMIC DNA]</scope>
    <source>
        <strain evidence="2">DSM 24740</strain>
    </source>
</reference>
<dbReference type="PROSITE" id="PS51257">
    <property type="entry name" value="PROKAR_LIPOPROTEIN"/>
    <property type="match status" value="1"/>
</dbReference>
<dbReference type="STRING" id="478744.SAMN05444359_10220"/>
<organism evidence="1 2">
    <name type="scientific">Neolewinella agarilytica</name>
    <dbReference type="NCBI Taxonomy" id="478744"/>
    <lineage>
        <taxon>Bacteria</taxon>
        <taxon>Pseudomonadati</taxon>
        <taxon>Bacteroidota</taxon>
        <taxon>Saprospiria</taxon>
        <taxon>Saprospirales</taxon>
        <taxon>Lewinellaceae</taxon>
        <taxon>Neolewinella</taxon>
    </lineage>
</organism>
<gene>
    <name evidence="1" type="ORF">SAMN05444359_10220</name>
</gene>
<proteinExistence type="predicted"/>
<sequence>MIHKIFVTLLFAVTVCGCSKDLNISNPTIEQPSMTLAMAERMSNLDFKEHFAAKHYGEERIRLTEKYLSIVQGMNTKISPEYLEKENELMQFSRAIAESKDSSKYFLTQFIGLRYLRFHHLNQEAIDTNKADEWLRILLKTGSIDLDVLVDTYIAIQPSLGNEESNYLLKKIRDRYKKEVKAINAEIETLVKKTKSNGFSRDLDMLEAAELEIRGNSRRYALQVLPIIGTTDKF</sequence>
<evidence type="ECO:0008006" key="3">
    <source>
        <dbReference type="Google" id="ProtNLM"/>
    </source>
</evidence>
<protein>
    <recommendedName>
        <fullName evidence="3">Lipoprotein</fullName>
    </recommendedName>
</protein>
<accession>A0A1H9AA61</accession>
<dbReference type="RefSeq" id="WP_090165220.1">
    <property type="nucleotide sequence ID" value="NZ_FOFB01000002.1"/>
</dbReference>
<keyword evidence="2" id="KW-1185">Reference proteome</keyword>
<evidence type="ECO:0000313" key="1">
    <source>
        <dbReference type="EMBL" id="SEP73515.1"/>
    </source>
</evidence>
<dbReference type="InParanoid" id="A0A1H9AA61"/>
<dbReference type="AlphaFoldDB" id="A0A1H9AA61"/>
<evidence type="ECO:0000313" key="2">
    <source>
        <dbReference type="Proteomes" id="UP000199021"/>
    </source>
</evidence>